<evidence type="ECO:0000313" key="2">
    <source>
        <dbReference type="Proteomes" id="UP000189956"/>
    </source>
</evidence>
<dbReference type="Gene3D" id="3.60.15.10">
    <property type="entry name" value="Ribonuclease Z/Hydroxyacylglutathione hydrolase-like"/>
    <property type="match status" value="1"/>
</dbReference>
<dbReference type="AlphaFoldDB" id="A0A1T4L4H8"/>
<dbReference type="SUPFAM" id="SSF56281">
    <property type="entry name" value="Metallo-hydrolase/oxidoreductase"/>
    <property type="match status" value="1"/>
</dbReference>
<dbReference type="PANTHER" id="PTHR42967">
    <property type="entry name" value="METAL DEPENDENT HYDROLASE"/>
    <property type="match status" value="1"/>
</dbReference>
<proteinExistence type="predicted"/>
<evidence type="ECO:0000313" key="1">
    <source>
        <dbReference type="EMBL" id="SJZ49616.1"/>
    </source>
</evidence>
<dbReference type="Proteomes" id="UP000189956">
    <property type="component" value="Unassembled WGS sequence"/>
</dbReference>
<protein>
    <submittedName>
        <fullName evidence="1">L-ascorbate metabolism protein UlaG, beta-lactamase superfamily</fullName>
    </submittedName>
</protein>
<accession>A0A1T4L4H8</accession>
<sequence length="249" mass="28372">MTLTFLGHSTYLVDTGESYLLFDYYKDFAGCPPVASLLERDGDPLYIVCTHSHGDHYSHKVFDLPIRGRRVKYIFHTEVASVVPDEHLEDVLFVSTAEHFEIDERVSGRAYGSTDIGGSFYVEVKDPSAPRPVKLFHAGDLNNWHWNEEADAHYIGLYEGAYADELKLFGEFPIAPDLVMFPTDYRLGKDYLKGLSQFLEITSCRYVAPMHLNGSPREDERLDALCDRHGITLLFPFREGIKYSFTAEV</sequence>
<organism evidence="1 2">
    <name type="scientific">Porphyromonas cangingivalis</name>
    <dbReference type="NCBI Taxonomy" id="36874"/>
    <lineage>
        <taxon>Bacteria</taxon>
        <taxon>Pseudomonadati</taxon>
        <taxon>Bacteroidota</taxon>
        <taxon>Bacteroidia</taxon>
        <taxon>Bacteroidales</taxon>
        <taxon>Porphyromonadaceae</taxon>
        <taxon>Porphyromonas</taxon>
    </lineage>
</organism>
<gene>
    <name evidence="1" type="ORF">SAMN02745205_01026</name>
</gene>
<dbReference type="RefSeq" id="WP_025837487.1">
    <property type="nucleotide sequence ID" value="NZ_FUWL01000006.1"/>
</dbReference>
<reference evidence="1 2" key="1">
    <citation type="submission" date="2017-02" db="EMBL/GenBank/DDBJ databases">
        <authorList>
            <person name="Peterson S.W."/>
        </authorList>
    </citation>
    <scope>NUCLEOTIDE SEQUENCE [LARGE SCALE GENOMIC DNA]</scope>
    <source>
        <strain evidence="1 2">ATCC 700135</strain>
    </source>
</reference>
<dbReference type="EMBL" id="FUWL01000006">
    <property type="protein sequence ID" value="SJZ49616.1"/>
    <property type="molecule type" value="Genomic_DNA"/>
</dbReference>
<name>A0A1T4L4H8_PORCN</name>
<dbReference type="PANTHER" id="PTHR42967:SF1">
    <property type="entry name" value="MBL FOLD METALLO-HYDROLASE"/>
    <property type="match status" value="1"/>
</dbReference>
<dbReference type="OrthoDB" id="36975at2"/>
<dbReference type="Pfam" id="PF13483">
    <property type="entry name" value="Lactamase_B_3"/>
    <property type="match status" value="1"/>
</dbReference>
<dbReference type="InterPro" id="IPR036866">
    <property type="entry name" value="RibonucZ/Hydroxyglut_hydro"/>
</dbReference>